<organism evidence="7 8">
    <name type="scientific">Reticulibacter mediterranei</name>
    <dbReference type="NCBI Taxonomy" id="2778369"/>
    <lineage>
        <taxon>Bacteria</taxon>
        <taxon>Bacillati</taxon>
        <taxon>Chloroflexota</taxon>
        <taxon>Ktedonobacteria</taxon>
        <taxon>Ktedonobacterales</taxon>
        <taxon>Reticulibacteraceae</taxon>
        <taxon>Reticulibacter</taxon>
    </lineage>
</organism>
<dbReference type="RefSeq" id="WP_220201297.1">
    <property type="nucleotide sequence ID" value="NZ_BNJK01000001.1"/>
</dbReference>
<dbReference type="InterPro" id="IPR009057">
    <property type="entry name" value="Homeodomain-like_sf"/>
</dbReference>
<dbReference type="InterPro" id="IPR050109">
    <property type="entry name" value="HTH-type_TetR-like_transc_reg"/>
</dbReference>
<dbReference type="GO" id="GO:0003700">
    <property type="term" value="F:DNA-binding transcription factor activity"/>
    <property type="evidence" value="ECO:0007669"/>
    <property type="project" value="TreeGrafter"/>
</dbReference>
<dbReference type="AlphaFoldDB" id="A0A8J3ID45"/>
<keyword evidence="1" id="KW-0805">Transcription regulation</keyword>
<dbReference type="GO" id="GO:0000976">
    <property type="term" value="F:transcription cis-regulatory region binding"/>
    <property type="evidence" value="ECO:0007669"/>
    <property type="project" value="TreeGrafter"/>
</dbReference>
<evidence type="ECO:0000313" key="8">
    <source>
        <dbReference type="Proteomes" id="UP000597444"/>
    </source>
</evidence>
<dbReference type="GO" id="GO:0045892">
    <property type="term" value="P:negative regulation of DNA-templated transcription"/>
    <property type="evidence" value="ECO:0007669"/>
    <property type="project" value="InterPro"/>
</dbReference>
<dbReference type="InterPro" id="IPR036271">
    <property type="entry name" value="Tet_transcr_reg_TetR-rel_C_sf"/>
</dbReference>
<reference evidence="7" key="1">
    <citation type="submission" date="2020-10" db="EMBL/GenBank/DDBJ databases">
        <title>Taxonomic study of unclassified bacteria belonging to the class Ktedonobacteria.</title>
        <authorList>
            <person name="Yabe S."/>
            <person name="Wang C.M."/>
            <person name="Zheng Y."/>
            <person name="Sakai Y."/>
            <person name="Cavaletti L."/>
            <person name="Monciardini P."/>
            <person name="Donadio S."/>
        </authorList>
    </citation>
    <scope>NUCLEOTIDE SEQUENCE</scope>
    <source>
        <strain evidence="7">ID150040</strain>
    </source>
</reference>
<dbReference type="InterPro" id="IPR004111">
    <property type="entry name" value="Repressor_TetR_C"/>
</dbReference>
<dbReference type="PROSITE" id="PS50977">
    <property type="entry name" value="HTH_TETR_2"/>
    <property type="match status" value="1"/>
</dbReference>
<proteinExistence type="predicted"/>
<keyword evidence="3" id="KW-0804">Transcription</keyword>
<dbReference type="Gene3D" id="1.10.357.10">
    <property type="entry name" value="Tetracycline Repressor, domain 2"/>
    <property type="match status" value="1"/>
</dbReference>
<keyword evidence="2 4" id="KW-0238">DNA-binding</keyword>
<evidence type="ECO:0000259" key="6">
    <source>
        <dbReference type="PROSITE" id="PS50977"/>
    </source>
</evidence>
<dbReference type="Pfam" id="PF02909">
    <property type="entry name" value="TetR_C_1"/>
    <property type="match status" value="1"/>
</dbReference>
<gene>
    <name evidence="7" type="ORF">KSF_003760</name>
</gene>
<accession>A0A8J3ID45</accession>
<evidence type="ECO:0000313" key="7">
    <source>
        <dbReference type="EMBL" id="GHO90328.1"/>
    </source>
</evidence>
<dbReference type="SUPFAM" id="SSF46689">
    <property type="entry name" value="Homeodomain-like"/>
    <property type="match status" value="1"/>
</dbReference>
<name>A0A8J3ID45_9CHLR</name>
<keyword evidence="8" id="KW-1185">Reference proteome</keyword>
<evidence type="ECO:0000256" key="1">
    <source>
        <dbReference type="ARBA" id="ARBA00023015"/>
    </source>
</evidence>
<protein>
    <submittedName>
        <fullName evidence="7">TetR family transcriptional regulator</fullName>
    </submittedName>
</protein>
<evidence type="ECO:0000256" key="4">
    <source>
        <dbReference type="PROSITE-ProRule" id="PRU00335"/>
    </source>
</evidence>
<feature type="DNA-binding region" description="H-T-H motif" evidence="4">
    <location>
        <begin position="58"/>
        <end position="77"/>
    </location>
</feature>
<comment type="caution">
    <text evidence="7">The sequence shown here is derived from an EMBL/GenBank/DDBJ whole genome shotgun (WGS) entry which is preliminary data.</text>
</comment>
<dbReference type="Proteomes" id="UP000597444">
    <property type="component" value="Unassembled WGS sequence"/>
</dbReference>
<dbReference type="EMBL" id="BNJK01000001">
    <property type="protein sequence ID" value="GHO90328.1"/>
    <property type="molecule type" value="Genomic_DNA"/>
</dbReference>
<dbReference type="InterPro" id="IPR001647">
    <property type="entry name" value="HTH_TetR"/>
</dbReference>
<evidence type="ECO:0000256" key="3">
    <source>
        <dbReference type="ARBA" id="ARBA00023163"/>
    </source>
</evidence>
<dbReference type="PANTHER" id="PTHR30055">
    <property type="entry name" value="HTH-TYPE TRANSCRIPTIONAL REGULATOR RUTR"/>
    <property type="match status" value="1"/>
</dbReference>
<feature type="region of interest" description="Disordered" evidence="5">
    <location>
        <begin position="1"/>
        <end position="21"/>
    </location>
</feature>
<dbReference type="SUPFAM" id="SSF48498">
    <property type="entry name" value="Tetracyclin repressor-like, C-terminal domain"/>
    <property type="match status" value="1"/>
</dbReference>
<dbReference type="Pfam" id="PF00440">
    <property type="entry name" value="TetR_N"/>
    <property type="match status" value="1"/>
</dbReference>
<evidence type="ECO:0000256" key="5">
    <source>
        <dbReference type="SAM" id="MobiDB-lite"/>
    </source>
</evidence>
<dbReference type="Gene3D" id="1.10.10.60">
    <property type="entry name" value="Homeodomain-like"/>
    <property type="match status" value="1"/>
</dbReference>
<evidence type="ECO:0000256" key="2">
    <source>
        <dbReference type="ARBA" id="ARBA00023125"/>
    </source>
</evidence>
<feature type="domain" description="HTH tetR-type" evidence="6">
    <location>
        <begin position="35"/>
        <end position="95"/>
    </location>
</feature>
<sequence length="258" mass="29025">MKRKVNHDPGESSAPKPAAGLIWARPERPRTVRPALSRERIVQVALSLADTEGIDAISTRRIAAALSVSAMALYGYIERKEDVFDLMIDAVYAEVPVPLPGPRDWRSQLQEIAVQKRAMMHRHPWFASLIGRRAVLGPNALKQTDYLLEIVSQPGFDMTTCISLLEMFNAYIVGFVLREMGEAEAQRRTGLSEQEWQQQVSPYVQKQIIASGRYPHLALALVEEERSSDETFLFGLTRLLEGIATYAAASHANHEREW</sequence>
<feature type="compositionally biased region" description="Basic and acidic residues" evidence="5">
    <location>
        <begin position="1"/>
        <end position="10"/>
    </location>
</feature>
<dbReference type="PANTHER" id="PTHR30055:SF151">
    <property type="entry name" value="TRANSCRIPTIONAL REGULATORY PROTEIN"/>
    <property type="match status" value="1"/>
</dbReference>